<evidence type="ECO:0008006" key="3">
    <source>
        <dbReference type="Google" id="ProtNLM"/>
    </source>
</evidence>
<dbReference type="InterPro" id="IPR012674">
    <property type="entry name" value="Calycin"/>
</dbReference>
<dbReference type="RefSeq" id="YP_010670609.1">
    <property type="nucleotide sequence ID" value="NC_070965.1"/>
</dbReference>
<protein>
    <recommendedName>
        <fullName evidence="3">Chromophore lyase CpcS/CpeS</fullName>
    </recommendedName>
</protein>
<evidence type="ECO:0000313" key="2">
    <source>
        <dbReference type="Proteomes" id="UP000501900"/>
    </source>
</evidence>
<proteinExistence type="predicted"/>
<evidence type="ECO:0000313" key="1">
    <source>
        <dbReference type="EMBL" id="QIN96942.1"/>
    </source>
</evidence>
<dbReference type="Gene3D" id="2.40.128.20">
    <property type="match status" value="1"/>
</dbReference>
<organism evidence="1 2">
    <name type="scientific">Synechococcus phage S-H34</name>
    <dbReference type="NCBI Taxonomy" id="2718942"/>
    <lineage>
        <taxon>Viruses</taxon>
        <taxon>Duplodnaviria</taxon>
        <taxon>Heunggongvirae</taxon>
        <taxon>Uroviricota</taxon>
        <taxon>Caudoviricetes</taxon>
        <taxon>Pantevenvirales</taxon>
        <taxon>Kyanoviridae</taxon>
        <taxon>Makaravirus</taxon>
        <taxon>Makaravirus thirtyfour</taxon>
    </lineage>
</organism>
<dbReference type="KEGG" id="vg:77946819"/>
<dbReference type="Proteomes" id="UP000501900">
    <property type="component" value="Genome"/>
</dbReference>
<dbReference type="GeneID" id="77946819"/>
<accession>A0A6G8R6C0</accession>
<name>A0A6G8R6C0_9CAUD</name>
<reference evidence="1 2" key="1">
    <citation type="submission" date="2020-03" db="EMBL/GenBank/DDBJ databases">
        <title>The Isolation and Genome Sequence of a Novel Cyanophage S-H34 from the Huanghai Sea, China.</title>
        <authorList>
            <person name="Jiang T."/>
        </authorList>
    </citation>
    <scope>NUCLEOTIDE SEQUENCE [LARGE SCALE GENOMIC DNA]</scope>
</reference>
<sequence>MSFTMTTLYTDWFSRCEGDWTSERRYLMGPKRTVDNLTTNFRIERRAADEWAVCWESDRNEGEMGIILDETEGVVKRSRNYFEGAEGTVTKLERIDQDTVVFYSSYGGMDYREEIRFLGNNFRLRQTVGYKEGTDKIVVVGQYAEYRV</sequence>
<dbReference type="EMBL" id="MT162467">
    <property type="protein sequence ID" value="QIN96942.1"/>
    <property type="molecule type" value="Genomic_DNA"/>
</dbReference>
<keyword evidence="2" id="KW-1185">Reference proteome</keyword>